<dbReference type="Proteomes" id="UP000277864">
    <property type="component" value="Unassembled WGS sequence"/>
</dbReference>
<evidence type="ECO:0000256" key="1">
    <source>
        <dbReference type="ARBA" id="ARBA00004651"/>
    </source>
</evidence>
<dbReference type="NCBIfam" id="TIGR00410">
    <property type="entry name" value="lacE"/>
    <property type="match status" value="1"/>
</dbReference>
<dbReference type="GO" id="GO:0009401">
    <property type="term" value="P:phosphoenolpyruvate-dependent sugar phosphotransferase system"/>
    <property type="evidence" value="ECO:0007669"/>
    <property type="project" value="InterPro"/>
</dbReference>
<comment type="subcellular location">
    <subcellularLocation>
        <location evidence="1">Cell membrane</location>
        <topology evidence="1">Multi-pass membrane protein</topology>
    </subcellularLocation>
</comment>
<feature type="transmembrane region" description="Helical" evidence="9">
    <location>
        <begin position="335"/>
        <end position="357"/>
    </location>
</feature>
<dbReference type="Pfam" id="PF02378">
    <property type="entry name" value="PTS_EIIC"/>
    <property type="match status" value="1"/>
</dbReference>
<gene>
    <name evidence="11" type="ORF">C7P63_08655</name>
</gene>
<comment type="function">
    <text evidence="8">The phosphoenolpyruvate-dependent sugar phosphotransferase system (PTS), a major carbohydrate active -transport system, catalyzes the phosphorylation of incoming sugar substrates concomitant with their translocation across the cell membrane.</text>
</comment>
<evidence type="ECO:0000256" key="4">
    <source>
        <dbReference type="ARBA" id="ARBA00022597"/>
    </source>
</evidence>
<reference evidence="11 12" key="1">
    <citation type="submission" date="2018-03" db="EMBL/GenBank/DDBJ databases">
        <authorList>
            <person name="Gulvik C.A."/>
        </authorList>
    </citation>
    <scope>NUCLEOTIDE SEQUENCE [LARGE SCALE GENOMIC DNA]</scope>
    <source>
        <strain evidence="11 12">JCM 31581</strain>
    </source>
</reference>
<proteinExistence type="predicted"/>
<dbReference type="InterPro" id="IPR003352">
    <property type="entry name" value="PTS_EIIC"/>
</dbReference>
<feature type="transmembrane region" description="Helical" evidence="9">
    <location>
        <begin position="104"/>
        <end position="123"/>
    </location>
</feature>
<dbReference type="PANTHER" id="PTHR33989">
    <property type="match status" value="1"/>
</dbReference>
<feature type="transmembrane region" description="Helical" evidence="9">
    <location>
        <begin position="143"/>
        <end position="162"/>
    </location>
</feature>
<feature type="transmembrane region" description="Helical" evidence="9">
    <location>
        <begin position="27"/>
        <end position="48"/>
    </location>
</feature>
<dbReference type="GO" id="GO:0008982">
    <property type="term" value="F:protein-N(PI)-phosphohistidine-sugar phosphotransferase activity"/>
    <property type="evidence" value="ECO:0007669"/>
    <property type="project" value="UniProtKB-UniRule"/>
</dbReference>
<keyword evidence="5 9" id="KW-0812">Transmembrane</keyword>
<feature type="transmembrane region" description="Helical" evidence="9">
    <location>
        <begin position="68"/>
        <end position="92"/>
    </location>
</feature>
<evidence type="ECO:0000256" key="7">
    <source>
        <dbReference type="ARBA" id="ARBA00023136"/>
    </source>
</evidence>
<evidence type="ECO:0000256" key="2">
    <source>
        <dbReference type="ARBA" id="ARBA00022448"/>
    </source>
</evidence>
<evidence type="ECO:0000256" key="6">
    <source>
        <dbReference type="ARBA" id="ARBA00022989"/>
    </source>
</evidence>
<dbReference type="PIRSF" id="PIRSF006351">
    <property type="entry name" value="PTS_EIIC-Cellobiose"/>
    <property type="match status" value="1"/>
</dbReference>
<dbReference type="OrthoDB" id="1550290at2"/>
<evidence type="ECO:0000256" key="3">
    <source>
        <dbReference type="ARBA" id="ARBA00022475"/>
    </source>
</evidence>
<feature type="transmembrane region" description="Helical" evidence="9">
    <location>
        <begin position="291"/>
        <end position="311"/>
    </location>
</feature>
<dbReference type="PANTHER" id="PTHR33989:SF4">
    <property type="entry name" value="PTS SYSTEM N,N'-DIACETYLCHITOBIOSE-SPECIFIC EIIC COMPONENT"/>
    <property type="match status" value="1"/>
</dbReference>
<dbReference type="PROSITE" id="PS51105">
    <property type="entry name" value="PTS_EIIC_TYPE_3"/>
    <property type="match status" value="1"/>
</dbReference>
<keyword evidence="2 8" id="KW-0813">Transport</keyword>
<evidence type="ECO:0000259" key="10">
    <source>
        <dbReference type="PROSITE" id="PS51105"/>
    </source>
</evidence>
<dbReference type="InterPro" id="IPR004501">
    <property type="entry name" value="PTS_EIIC_3"/>
</dbReference>
<keyword evidence="6 9" id="KW-1133">Transmembrane helix</keyword>
<dbReference type="AlphaFoldDB" id="A0A3S0GCT5"/>
<feature type="transmembrane region" description="Helical" evidence="9">
    <location>
        <begin position="221"/>
        <end position="244"/>
    </location>
</feature>
<evidence type="ECO:0000256" key="5">
    <source>
        <dbReference type="ARBA" id="ARBA00022692"/>
    </source>
</evidence>
<dbReference type="InterPro" id="IPR051088">
    <property type="entry name" value="PTS_Sugar-EIIC/EIIB"/>
</dbReference>
<organism evidence="11 12">
    <name type="scientific">Vagococcus humatus</name>
    <dbReference type="NCBI Taxonomy" id="1889241"/>
    <lineage>
        <taxon>Bacteria</taxon>
        <taxon>Bacillati</taxon>
        <taxon>Bacillota</taxon>
        <taxon>Bacilli</taxon>
        <taxon>Lactobacillales</taxon>
        <taxon>Enterococcaceae</taxon>
        <taxon>Vagococcus</taxon>
    </lineage>
</organism>
<keyword evidence="3 8" id="KW-1003">Cell membrane</keyword>
<evidence type="ECO:0000313" key="12">
    <source>
        <dbReference type="Proteomes" id="UP000277864"/>
    </source>
</evidence>
<evidence type="ECO:0000313" key="11">
    <source>
        <dbReference type="EMBL" id="RST88881.1"/>
    </source>
</evidence>
<keyword evidence="7 8" id="KW-0472">Membrane</keyword>
<dbReference type="GO" id="GO:1901264">
    <property type="term" value="P:carbohydrate derivative transport"/>
    <property type="evidence" value="ECO:0007669"/>
    <property type="project" value="TreeGrafter"/>
</dbReference>
<dbReference type="InterPro" id="IPR004796">
    <property type="entry name" value="PTS_IIC_cello"/>
</dbReference>
<sequence length="430" mass="47232">MDKFSQVIEEKVVPKVSKITNHTYFQALRNGFFAIMPLTIIGSIFMLITDFPVPGYAEFMTKLFGENWASYISPAYRATFNMMGFMFVGTMAYKLAEQYKLDKLSSMVLTLVAYVVVMPKSVVTESGEVVERVLSFTWLGTQGVITAIFVAIISVELIRFCVEKNLTIKMPESVPEMVSKSFSALIPGVVVVTVMLIINGLSSHFSGSLPELMYSVIQIPLQGLTGSVWAIVIVSGLNGLFWWFGIHPTVINSIVNPLLYANAAYNQELFDAGKLSMETGKIGTIQMIDQFATIGGAGCTIGLVISMLLVAKSSRMKTMSKLVTVPALFNINEPLVFGLPIIFNPMMLIPVTLAPLVSTTISYLSMKIGFMDLFTNIQAPWATPFVFSGFLVAGWQGVATQLVAAAASTLVYYPFVKALEKQYMAEEIIE</sequence>
<keyword evidence="4 8" id="KW-0762">Sugar transport</keyword>
<dbReference type="EMBL" id="PXZH01000005">
    <property type="protein sequence ID" value="RST88881.1"/>
    <property type="molecule type" value="Genomic_DNA"/>
</dbReference>
<accession>A0A3S0GCT5</accession>
<evidence type="ECO:0000256" key="8">
    <source>
        <dbReference type="PIRNR" id="PIRNR006351"/>
    </source>
</evidence>
<comment type="caution">
    <text evidence="11">The sequence shown here is derived from an EMBL/GenBank/DDBJ whole genome shotgun (WGS) entry which is preliminary data.</text>
</comment>
<evidence type="ECO:0000256" key="9">
    <source>
        <dbReference type="SAM" id="Phobius"/>
    </source>
</evidence>
<feature type="transmembrane region" description="Helical" evidence="9">
    <location>
        <begin position="182"/>
        <end position="201"/>
    </location>
</feature>
<dbReference type="RefSeq" id="WP_125943760.1">
    <property type="nucleotide sequence ID" value="NZ_PXZH01000005.1"/>
</dbReference>
<name>A0A3S0GCT5_9ENTE</name>
<protein>
    <recommendedName>
        <fullName evidence="8">Permease IIC component</fullName>
    </recommendedName>
</protein>
<keyword evidence="12" id="KW-1185">Reference proteome</keyword>
<dbReference type="GO" id="GO:0005886">
    <property type="term" value="C:plasma membrane"/>
    <property type="evidence" value="ECO:0007669"/>
    <property type="project" value="UniProtKB-SubCell"/>
</dbReference>
<feature type="domain" description="PTS EIIC type-3" evidence="10">
    <location>
        <begin position="8"/>
        <end position="415"/>
    </location>
</feature>